<dbReference type="EMBL" id="CAJVPM010016497">
    <property type="protein sequence ID" value="CAG8614381.1"/>
    <property type="molecule type" value="Genomic_DNA"/>
</dbReference>
<feature type="non-terminal residue" evidence="1">
    <location>
        <position position="448"/>
    </location>
</feature>
<evidence type="ECO:0000313" key="2">
    <source>
        <dbReference type="Proteomes" id="UP000789860"/>
    </source>
</evidence>
<sequence>MDQSDSHFKSSYHSHLYQFHSQQFPEPLVPLTSSTDFCNNNSEEPLTRHDLQRLKKIVDMIFSNKSIDSSEFSAQKLFSTEDKILSSIISHLPLNVNQPSEIKQIMPPLNTLNIMLNHTYPNLLSKLIDNNSEFLNQQNTMNSSSINNKIPSNTPLCIPSKELCKQLINDYFTRFNVIIPIINRQKFNNQQNYHYKTISEMLMCSILAVAAARYSDDPSIQKTPDKPGGIFFDSAKKLLDKKYNTPSLETIQTLLLLVHAETSMTRIHSQLMFFGMAAQMAHSLHLERNDTSLSDDENEERRRIFYCVYCSESMLKQIRSELTKWLRELSDDLRFQSLSNADSSSNNLSNFSVFTGYINILFHTCILLLHQPYLTRTSGPNIEVQKHDPDGPIKICLTAVNTITEIARTTQNFDDKAFCSFHFPIYGLLQSTMLELIIMNDSQEFDSI</sequence>
<protein>
    <submittedName>
        <fullName evidence="1">11288_t:CDS:1</fullName>
    </submittedName>
</protein>
<reference evidence="1" key="1">
    <citation type="submission" date="2021-06" db="EMBL/GenBank/DDBJ databases">
        <authorList>
            <person name="Kallberg Y."/>
            <person name="Tangrot J."/>
            <person name="Rosling A."/>
        </authorList>
    </citation>
    <scope>NUCLEOTIDE SEQUENCE</scope>
    <source>
        <strain evidence="1">AU212A</strain>
    </source>
</reference>
<accession>A0ACA9MU63</accession>
<name>A0ACA9MU63_9GLOM</name>
<keyword evidence="2" id="KW-1185">Reference proteome</keyword>
<organism evidence="1 2">
    <name type="scientific">Scutellospora calospora</name>
    <dbReference type="NCBI Taxonomy" id="85575"/>
    <lineage>
        <taxon>Eukaryota</taxon>
        <taxon>Fungi</taxon>
        <taxon>Fungi incertae sedis</taxon>
        <taxon>Mucoromycota</taxon>
        <taxon>Glomeromycotina</taxon>
        <taxon>Glomeromycetes</taxon>
        <taxon>Diversisporales</taxon>
        <taxon>Gigasporaceae</taxon>
        <taxon>Scutellospora</taxon>
    </lineage>
</organism>
<proteinExistence type="predicted"/>
<dbReference type="Proteomes" id="UP000789860">
    <property type="component" value="Unassembled WGS sequence"/>
</dbReference>
<comment type="caution">
    <text evidence="1">The sequence shown here is derived from an EMBL/GenBank/DDBJ whole genome shotgun (WGS) entry which is preliminary data.</text>
</comment>
<gene>
    <name evidence="1" type="ORF">SCALOS_LOCUS7415</name>
</gene>
<evidence type="ECO:0000313" key="1">
    <source>
        <dbReference type="EMBL" id="CAG8614381.1"/>
    </source>
</evidence>